<dbReference type="EMBL" id="KZ994811">
    <property type="protein sequence ID" value="RKO92002.1"/>
    <property type="molecule type" value="Genomic_DNA"/>
</dbReference>
<feature type="compositionally biased region" description="Polar residues" evidence="1">
    <location>
        <begin position="260"/>
        <end position="276"/>
    </location>
</feature>
<sequence length="581" mass="62841">MAASGDDPNPSPNLERALQKGKGAGNYLALVSLNLDRVGLVRPRYDANLQSLPQRKLGQGREEKVIATYRPKVLDLLGGGSRMGWESVIIQHANHPEDSPHTGSDKPAFRRSEGSRERKSCAPFPSAAATKSRPLAVETDCTLRQSSRLMGHPQMLRVANSNCWAARPRIPGCIPHSIKRLLLSKASDGVTQLFCAFGYHPCRMNLKRLPISSKTFKSTPEGVMLAAGPRKLMPLAGNGLGESGKEEAENEQMRKLEKTPLSTTSSSAPKTTLSDPTQTTLQTKQAQPAAQAAEQTLALHSLLPTWTTLRKKHARHRIRHPPSTDEDFCQTISTLDQHQTHVPPTNTSDTERCFDTTNRFRRDQLLREPECGRGDDGDCGWKDGDLRATGLVAANAEIVGDQRCLESADERQRSAGLARDCEDVNKRAITLNVQVSIGFDGLSCLTRVRLHHDLLSRVCVAPGFAGLAASGPGNRPPNAAAPPTPTSPHAGGARGGRGRGLRRSLRIGQASGKNGGARFFSEGAERPRRVDDVVQEPMKLLVLGPVGPSAEQQFPDRDAHTVNAKVAKPEDAAAVQEGEGR</sequence>
<evidence type="ECO:0000313" key="2">
    <source>
        <dbReference type="EMBL" id="RKO92002.1"/>
    </source>
</evidence>
<accession>A0A4P9WHX8</accession>
<feature type="compositionally biased region" description="Basic and acidic residues" evidence="1">
    <location>
        <begin position="243"/>
        <end position="258"/>
    </location>
</feature>
<name>A0A4P9WHX8_9FUNG</name>
<gene>
    <name evidence="2" type="ORF">BDK51DRAFT_45681</name>
</gene>
<dbReference type="Proteomes" id="UP000269721">
    <property type="component" value="Unassembled WGS sequence"/>
</dbReference>
<reference evidence="3" key="1">
    <citation type="journal article" date="2018" name="Nat. Microbiol.">
        <title>Leveraging single-cell genomics to expand the fungal tree of life.</title>
        <authorList>
            <person name="Ahrendt S.R."/>
            <person name="Quandt C.A."/>
            <person name="Ciobanu D."/>
            <person name="Clum A."/>
            <person name="Salamov A."/>
            <person name="Andreopoulos B."/>
            <person name="Cheng J.F."/>
            <person name="Woyke T."/>
            <person name="Pelin A."/>
            <person name="Henrissat B."/>
            <person name="Reynolds N.K."/>
            <person name="Benny G.L."/>
            <person name="Smith M.E."/>
            <person name="James T.Y."/>
            <person name="Grigoriev I.V."/>
        </authorList>
    </citation>
    <scope>NUCLEOTIDE SEQUENCE [LARGE SCALE GENOMIC DNA]</scope>
</reference>
<dbReference type="AlphaFoldDB" id="A0A4P9WHX8"/>
<feature type="region of interest" description="Disordered" evidence="1">
    <location>
        <begin position="236"/>
        <end position="292"/>
    </location>
</feature>
<evidence type="ECO:0000256" key="1">
    <source>
        <dbReference type="SAM" id="MobiDB-lite"/>
    </source>
</evidence>
<organism evidence="2 3">
    <name type="scientific">Blyttiomyces helicus</name>
    <dbReference type="NCBI Taxonomy" id="388810"/>
    <lineage>
        <taxon>Eukaryota</taxon>
        <taxon>Fungi</taxon>
        <taxon>Fungi incertae sedis</taxon>
        <taxon>Chytridiomycota</taxon>
        <taxon>Chytridiomycota incertae sedis</taxon>
        <taxon>Chytridiomycetes</taxon>
        <taxon>Chytridiomycetes incertae sedis</taxon>
        <taxon>Blyttiomyces</taxon>
    </lineage>
</organism>
<evidence type="ECO:0000313" key="3">
    <source>
        <dbReference type="Proteomes" id="UP000269721"/>
    </source>
</evidence>
<feature type="region of interest" description="Disordered" evidence="1">
    <location>
        <begin position="94"/>
        <end position="127"/>
    </location>
</feature>
<proteinExistence type="predicted"/>
<feature type="compositionally biased region" description="Low complexity" evidence="1">
    <location>
        <begin position="277"/>
        <end position="292"/>
    </location>
</feature>
<protein>
    <submittedName>
        <fullName evidence="2">Uncharacterized protein</fullName>
    </submittedName>
</protein>
<feature type="compositionally biased region" description="Basic and acidic residues" evidence="1">
    <location>
        <begin position="94"/>
        <end position="120"/>
    </location>
</feature>
<keyword evidence="3" id="KW-1185">Reference proteome</keyword>
<feature type="region of interest" description="Disordered" evidence="1">
    <location>
        <begin position="507"/>
        <end position="526"/>
    </location>
</feature>
<feature type="region of interest" description="Disordered" evidence="1">
    <location>
        <begin position="471"/>
        <end position="501"/>
    </location>
</feature>